<organism evidence="2 3">
    <name type="scientific">Bifidobacterium margollesii</name>
    <dbReference type="NCBI Taxonomy" id="2020964"/>
    <lineage>
        <taxon>Bacteria</taxon>
        <taxon>Bacillati</taxon>
        <taxon>Actinomycetota</taxon>
        <taxon>Actinomycetes</taxon>
        <taxon>Bifidobacteriales</taxon>
        <taxon>Bifidobacteriaceae</taxon>
        <taxon>Bifidobacterium</taxon>
    </lineage>
</organism>
<feature type="region of interest" description="Disordered" evidence="1">
    <location>
        <begin position="78"/>
        <end position="114"/>
    </location>
</feature>
<proteinExistence type="predicted"/>
<dbReference type="InterPro" id="IPR021426">
    <property type="entry name" value="DUF3073"/>
</dbReference>
<accession>A0A2N5JA99</accession>
<comment type="caution">
    <text evidence="2">The sequence shown here is derived from an EMBL/GenBank/DDBJ whole genome shotgun (WGS) entry which is preliminary data.</text>
</comment>
<gene>
    <name evidence="2" type="ORF">Uis1B_1030</name>
</gene>
<evidence type="ECO:0008006" key="4">
    <source>
        <dbReference type="Google" id="ProtNLM"/>
    </source>
</evidence>
<keyword evidence="3" id="KW-1185">Reference proteome</keyword>
<evidence type="ECO:0000313" key="3">
    <source>
        <dbReference type="Proteomes" id="UP000235050"/>
    </source>
</evidence>
<dbReference type="EMBL" id="NMWU01000017">
    <property type="protein sequence ID" value="PLS31146.1"/>
    <property type="molecule type" value="Genomic_DNA"/>
</dbReference>
<protein>
    <recommendedName>
        <fullName evidence="4">DUF3073 domain-containing protein</fullName>
    </recommendedName>
</protein>
<dbReference type="OrthoDB" id="3243206at2"/>
<evidence type="ECO:0000313" key="2">
    <source>
        <dbReference type="EMBL" id="PLS31146.1"/>
    </source>
</evidence>
<evidence type="ECO:0000256" key="1">
    <source>
        <dbReference type="SAM" id="MobiDB-lite"/>
    </source>
</evidence>
<dbReference type="Pfam" id="PF11273">
    <property type="entry name" value="DUF3073"/>
    <property type="match status" value="1"/>
</dbReference>
<dbReference type="AlphaFoldDB" id="A0A2N5JA99"/>
<feature type="compositionally biased region" description="Low complexity" evidence="1">
    <location>
        <begin position="160"/>
        <end position="173"/>
    </location>
</feature>
<feature type="compositionally biased region" description="Basic residues" evidence="1">
    <location>
        <begin position="138"/>
        <end position="159"/>
    </location>
</feature>
<dbReference type="Proteomes" id="UP000235050">
    <property type="component" value="Unassembled WGS sequence"/>
</dbReference>
<name>A0A2N5JA99_9BIFI</name>
<feature type="region of interest" description="Disordered" evidence="1">
    <location>
        <begin position="128"/>
        <end position="173"/>
    </location>
</feature>
<sequence length="173" mass="18435">MGRGRQKAKQTRIARKLKYLTTDTDYDELAKELSSQDEVTPSAADPFASIESRLHDEDHATSMADTASNEDLDEYAQWAAEAAKKAEEQPVVKAPVKRKPIPMPMPKPSMLKKPQVAVDSTVEAVAGESVAAEAAGKPAKKTTASRRGTAKKPAAKKTAAKTTAAAKSAAKSE</sequence>
<reference evidence="2 3" key="1">
    <citation type="submission" date="2017-07" db="EMBL/GenBank/DDBJ databases">
        <title>Bifidobacterium novel species.</title>
        <authorList>
            <person name="Lugli G.A."/>
            <person name="Milani C."/>
            <person name="Duranti S."/>
            <person name="Mangifesta M."/>
        </authorList>
    </citation>
    <scope>NUCLEOTIDE SEQUENCE [LARGE SCALE GENOMIC DNA]</scope>
    <source>
        <strain evidence="3">Uis1B</strain>
    </source>
</reference>